<reference evidence="1 2" key="1">
    <citation type="submission" date="2016-03" db="EMBL/GenBank/DDBJ databases">
        <authorList>
            <person name="Heylen K."/>
            <person name="De Vos P."/>
            <person name="Vekeman B."/>
        </authorList>
    </citation>
    <scope>NUCLEOTIDE SEQUENCE [LARGE SCALE GENOMIC DNA]</scope>
    <source>
        <strain evidence="1 2">R-49807</strain>
    </source>
</reference>
<gene>
    <name evidence="1" type="ORF">A1356_22850</name>
</gene>
<evidence type="ECO:0000313" key="1">
    <source>
        <dbReference type="EMBL" id="OAI29796.1"/>
    </source>
</evidence>
<protein>
    <submittedName>
        <fullName evidence="1">Uncharacterized protein</fullName>
    </submittedName>
</protein>
<proteinExistence type="predicted"/>
<evidence type="ECO:0000313" key="2">
    <source>
        <dbReference type="Proteomes" id="UP000077734"/>
    </source>
</evidence>
<sequence>MGYLLDRIAKGFTLPIHKKLLGPKTLLRYPVIQSPELQNTIAQLRQPTLSGLFVTRYSIDRRPPFSIFKHKLV</sequence>
<organism evidence="1 2">
    <name type="scientific">Methylomonas koyamae</name>
    <dbReference type="NCBI Taxonomy" id="702114"/>
    <lineage>
        <taxon>Bacteria</taxon>
        <taxon>Pseudomonadati</taxon>
        <taxon>Pseudomonadota</taxon>
        <taxon>Gammaproteobacteria</taxon>
        <taxon>Methylococcales</taxon>
        <taxon>Methylococcaceae</taxon>
        <taxon>Methylomonas</taxon>
    </lineage>
</organism>
<dbReference type="EMBL" id="LUUL01000025">
    <property type="protein sequence ID" value="OAI29796.1"/>
    <property type="molecule type" value="Genomic_DNA"/>
</dbReference>
<name>A0AA91DFT9_9GAMM</name>
<accession>A0AA91DFT9</accession>
<dbReference type="AlphaFoldDB" id="A0AA91DFT9"/>
<dbReference type="Proteomes" id="UP000077734">
    <property type="component" value="Unassembled WGS sequence"/>
</dbReference>
<comment type="caution">
    <text evidence="1">The sequence shown here is derived from an EMBL/GenBank/DDBJ whole genome shotgun (WGS) entry which is preliminary data.</text>
</comment>
<keyword evidence="2" id="KW-1185">Reference proteome</keyword>